<evidence type="ECO:0000313" key="2">
    <source>
        <dbReference type="EMBL" id="OYR89172.1"/>
    </source>
</evidence>
<keyword evidence="1" id="KW-0472">Membrane</keyword>
<feature type="transmembrane region" description="Helical" evidence="1">
    <location>
        <begin position="110"/>
        <end position="128"/>
    </location>
</feature>
<organism evidence="3 4">
    <name type="scientific">Lactobacillus taiwanensis</name>
    <dbReference type="NCBI Taxonomy" id="508451"/>
    <lineage>
        <taxon>Bacteria</taxon>
        <taxon>Bacillati</taxon>
        <taxon>Bacillota</taxon>
        <taxon>Bacilli</taxon>
        <taxon>Lactobacillales</taxon>
        <taxon>Lactobacillaceae</taxon>
        <taxon>Lactobacillus</taxon>
    </lineage>
</organism>
<keyword evidence="1" id="KW-1133">Transmembrane helix</keyword>
<dbReference type="GeneID" id="64333364"/>
<reference evidence="2" key="2">
    <citation type="submission" date="2017-05" db="EMBL/GenBank/DDBJ databases">
        <authorList>
            <person name="Lin X.B."/>
            <person name="Stothard P."/>
            <person name="Tasseva G."/>
            <person name="Walter J."/>
        </authorList>
    </citation>
    <scope>NUCLEOTIDE SEQUENCE</scope>
    <source>
        <strain evidence="2">609u</strain>
    </source>
</reference>
<proteinExistence type="predicted"/>
<evidence type="ECO:0000313" key="5">
    <source>
        <dbReference type="Proteomes" id="UP000216316"/>
    </source>
</evidence>
<name>A0A256LJB1_9LACO</name>
<protein>
    <submittedName>
        <fullName evidence="3">Uncharacterized protein</fullName>
    </submittedName>
</protein>
<keyword evidence="1" id="KW-0812">Transmembrane</keyword>
<dbReference type="RefSeq" id="WP_094496031.1">
    <property type="nucleotide sequence ID" value="NZ_CAJUTI010000010.1"/>
</dbReference>
<sequence>MKDWGLTALYIVTMLLGFFELYRTFKFYKWDKKSKEIATAPYVIYFGTFVSGVFIIVPMMFMLGDTNPKIPHIFYIILGIILIIVSILMYRRGHKMAKKLGKDDSNLTIWQIYMISTVILFTGIVNFFK</sequence>
<dbReference type="Proteomes" id="UP000215828">
    <property type="component" value="Unassembled WGS sequence"/>
</dbReference>
<evidence type="ECO:0000313" key="4">
    <source>
        <dbReference type="Proteomes" id="UP000215828"/>
    </source>
</evidence>
<evidence type="ECO:0000256" key="1">
    <source>
        <dbReference type="SAM" id="Phobius"/>
    </source>
</evidence>
<feature type="transmembrane region" description="Helical" evidence="1">
    <location>
        <begin position="6"/>
        <end position="22"/>
    </location>
</feature>
<dbReference type="Proteomes" id="UP000216316">
    <property type="component" value="Unassembled WGS sequence"/>
</dbReference>
<dbReference type="EMBL" id="NGNV01000001">
    <property type="protein sequence ID" value="OYR89172.1"/>
    <property type="molecule type" value="Genomic_DNA"/>
</dbReference>
<dbReference type="AlphaFoldDB" id="A0A256LJB1"/>
<reference evidence="3 4" key="1">
    <citation type="submission" date="2017-04" db="EMBL/GenBank/DDBJ databases">
        <authorList>
            <person name="Afonso C.L."/>
            <person name="Miller P.J."/>
            <person name="Scott M.A."/>
            <person name="Spackman E."/>
            <person name="Goraichik I."/>
            <person name="Dimitrov K.M."/>
            <person name="Suarez D.L."/>
            <person name="Swayne D.E."/>
        </authorList>
    </citation>
    <scope>NUCLEOTIDE SEQUENCE [LARGE SCALE GENOMIC DNA]</scope>
    <source>
        <strain evidence="3 4">609q</strain>
    </source>
</reference>
<reference evidence="4 5" key="3">
    <citation type="submission" date="2017-09" db="EMBL/GenBank/DDBJ databases">
        <title>Tripartite evolution among Lactobacillus johnsonii, Lactobacillus taiwanensis, Lactobacillus reuteri and their rodent host.</title>
        <authorList>
            <person name="Wang T."/>
            <person name="Knowles S."/>
            <person name="Cheng C."/>
        </authorList>
    </citation>
    <scope>NUCLEOTIDE SEQUENCE [LARGE SCALE GENOMIC DNA]</scope>
    <source>
        <strain evidence="3 4">609q</strain>
        <strain evidence="2 5">609u</strain>
    </source>
</reference>
<feature type="transmembrane region" description="Helical" evidence="1">
    <location>
        <begin position="42"/>
        <end position="61"/>
    </location>
</feature>
<gene>
    <name evidence="2" type="ORF">CBF53_00435</name>
    <name evidence="3" type="ORF">CBF70_00440</name>
</gene>
<keyword evidence="5" id="KW-1185">Reference proteome</keyword>
<dbReference type="EMBL" id="NGNX01000001">
    <property type="protein sequence ID" value="OYR93494.1"/>
    <property type="molecule type" value="Genomic_DNA"/>
</dbReference>
<comment type="caution">
    <text evidence="3">The sequence shown here is derived from an EMBL/GenBank/DDBJ whole genome shotgun (WGS) entry which is preliminary data.</text>
</comment>
<feature type="transmembrane region" description="Helical" evidence="1">
    <location>
        <begin position="73"/>
        <end position="90"/>
    </location>
</feature>
<evidence type="ECO:0000313" key="3">
    <source>
        <dbReference type="EMBL" id="OYR93494.1"/>
    </source>
</evidence>
<accession>A0A256LJB1</accession>